<feature type="domain" description="Cep192-like" evidence="2">
    <location>
        <begin position="1078"/>
        <end position="1199"/>
    </location>
</feature>
<evidence type="ECO:0000259" key="7">
    <source>
        <dbReference type="Pfam" id="PF22073"/>
    </source>
</evidence>
<dbReference type="GO" id="GO:0090222">
    <property type="term" value="P:centrosome-templated microtubule nucleation"/>
    <property type="evidence" value="ECO:0007669"/>
    <property type="project" value="InterPro"/>
</dbReference>
<dbReference type="InterPro" id="IPR054087">
    <property type="entry name" value="Cep192-like_D7"/>
</dbReference>
<dbReference type="GO" id="GO:0051298">
    <property type="term" value="P:centrosome duplication"/>
    <property type="evidence" value="ECO:0007669"/>
    <property type="project" value="InterPro"/>
</dbReference>
<dbReference type="InterPro" id="IPR054088">
    <property type="entry name" value="Cep192-like_D8"/>
</dbReference>
<dbReference type="GO" id="GO:0071539">
    <property type="term" value="P:protein localization to centrosome"/>
    <property type="evidence" value="ECO:0007669"/>
    <property type="project" value="InterPro"/>
</dbReference>
<dbReference type="InterPro" id="IPR054091">
    <property type="entry name" value="Cep192-like_D5"/>
</dbReference>
<evidence type="ECO:0000313" key="11">
    <source>
        <dbReference type="Proteomes" id="UP000472274"/>
    </source>
</evidence>
<feature type="compositionally biased region" description="Polar residues" evidence="1">
    <location>
        <begin position="714"/>
        <end position="735"/>
    </location>
</feature>
<feature type="compositionally biased region" description="Basic and acidic residues" evidence="1">
    <location>
        <begin position="838"/>
        <end position="858"/>
    </location>
</feature>
<dbReference type="GO" id="GO:0005737">
    <property type="term" value="C:cytoplasm"/>
    <property type="evidence" value="ECO:0007669"/>
    <property type="project" value="TreeGrafter"/>
</dbReference>
<name>A0A674IU99_9SAUR</name>
<evidence type="ECO:0000259" key="2">
    <source>
        <dbReference type="Pfam" id="PF22060"/>
    </source>
</evidence>
<dbReference type="InterPro" id="IPR057665">
    <property type="entry name" value="CEP192_PLK4_bind"/>
</dbReference>
<feature type="region of interest" description="Disordered" evidence="1">
    <location>
        <begin position="386"/>
        <end position="408"/>
    </location>
</feature>
<dbReference type="InterPro" id="IPR039103">
    <property type="entry name" value="Spd-2/CEP192"/>
</dbReference>
<organism evidence="10 11">
    <name type="scientific">Terrapene triunguis</name>
    <name type="common">Three-toed box turtle</name>
    <dbReference type="NCBI Taxonomy" id="2587831"/>
    <lineage>
        <taxon>Eukaryota</taxon>
        <taxon>Metazoa</taxon>
        <taxon>Chordata</taxon>
        <taxon>Craniata</taxon>
        <taxon>Vertebrata</taxon>
        <taxon>Euteleostomi</taxon>
        <taxon>Archelosauria</taxon>
        <taxon>Testudinata</taxon>
        <taxon>Testudines</taxon>
        <taxon>Cryptodira</taxon>
        <taxon>Durocryptodira</taxon>
        <taxon>Testudinoidea</taxon>
        <taxon>Emydidae</taxon>
        <taxon>Terrapene</taxon>
    </lineage>
</organism>
<gene>
    <name evidence="10" type="primary">CEP192</name>
</gene>
<feature type="compositionally biased region" description="Polar residues" evidence="1">
    <location>
        <begin position="596"/>
        <end position="607"/>
    </location>
</feature>
<dbReference type="GO" id="GO:0019901">
    <property type="term" value="F:protein kinase binding"/>
    <property type="evidence" value="ECO:0007669"/>
    <property type="project" value="TreeGrafter"/>
</dbReference>
<feature type="region of interest" description="Disordered" evidence="1">
    <location>
        <begin position="596"/>
        <end position="667"/>
    </location>
</feature>
<dbReference type="InterPro" id="IPR057662">
    <property type="entry name" value="CEP192_Aurora-A_bind"/>
</dbReference>
<dbReference type="InterPro" id="IPR054089">
    <property type="entry name" value="Cep192-like_D3"/>
</dbReference>
<dbReference type="Pfam" id="PF22067">
    <property type="entry name" value="Cep192_D3"/>
    <property type="match status" value="1"/>
</dbReference>
<evidence type="ECO:0000259" key="3">
    <source>
        <dbReference type="Pfam" id="PF22064"/>
    </source>
</evidence>
<feature type="domain" description="Cep192-like" evidence="9">
    <location>
        <begin position="1798"/>
        <end position="1895"/>
    </location>
</feature>
<feature type="compositionally biased region" description="Polar residues" evidence="1">
    <location>
        <begin position="859"/>
        <end position="873"/>
    </location>
</feature>
<dbReference type="PANTHER" id="PTHR16029:SF11">
    <property type="entry name" value="CENTROSOMAL PROTEIN OF 192 KDA"/>
    <property type="match status" value="1"/>
</dbReference>
<dbReference type="Pfam" id="PF22066">
    <property type="entry name" value="Cep192_D8"/>
    <property type="match status" value="1"/>
</dbReference>
<evidence type="ECO:0000259" key="9">
    <source>
        <dbReference type="Pfam" id="PF22076"/>
    </source>
</evidence>
<dbReference type="InterPro" id="IPR054090">
    <property type="entry name" value="Cep192_Spd-2-like_dom"/>
</dbReference>
<protein>
    <submittedName>
        <fullName evidence="10">Centrosomal protein 192</fullName>
    </submittedName>
</protein>
<feature type="compositionally biased region" description="Polar residues" evidence="1">
    <location>
        <begin position="788"/>
        <end position="797"/>
    </location>
</feature>
<dbReference type="Pfam" id="PF25765">
    <property type="entry name" value="PLK4_bind_CEP192"/>
    <property type="match status" value="1"/>
</dbReference>
<dbReference type="Ensembl" id="ENSTMTT00000012947.1">
    <property type="protein sequence ID" value="ENSTMTP00000012515.1"/>
    <property type="gene ID" value="ENSTMTG00000008076.1"/>
</dbReference>
<feature type="region of interest" description="Disordered" evidence="1">
    <location>
        <begin position="788"/>
        <end position="875"/>
    </location>
</feature>
<dbReference type="PANTHER" id="PTHR16029">
    <property type="entry name" value="CENTROSOMAL PROTEIN OF 192 KDA"/>
    <property type="match status" value="1"/>
</dbReference>
<evidence type="ECO:0000259" key="6">
    <source>
        <dbReference type="Pfam" id="PF22067"/>
    </source>
</evidence>
<feature type="compositionally biased region" description="Polar residues" evidence="1">
    <location>
        <begin position="630"/>
        <end position="650"/>
    </location>
</feature>
<dbReference type="GeneTree" id="ENSGT00510000048187"/>
<dbReference type="InterPro" id="IPR054085">
    <property type="entry name" value="Cep192-like_D1"/>
</dbReference>
<reference evidence="10" key="1">
    <citation type="submission" date="2025-08" db="UniProtKB">
        <authorList>
            <consortium name="Ensembl"/>
        </authorList>
    </citation>
    <scope>IDENTIFICATION</scope>
</reference>
<reference evidence="10" key="2">
    <citation type="submission" date="2025-09" db="UniProtKB">
        <authorList>
            <consortium name="Ensembl"/>
        </authorList>
    </citation>
    <scope>IDENTIFICATION</scope>
</reference>
<feature type="domain" description="Cep192-like" evidence="4">
    <location>
        <begin position="1933"/>
        <end position="2054"/>
    </location>
</feature>
<dbReference type="GO" id="GO:0005814">
    <property type="term" value="C:centriole"/>
    <property type="evidence" value="ECO:0007669"/>
    <property type="project" value="TreeGrafter"/>
</dbReference>
<dbReference type="InterPro" id="IPR013783">
    <property type="entry name" value="Ig-like_fold"/>
</dbReference>
<dbReference type="InterPro" id="IPR054086">
    <property type="entry name" value="Cep192-like_D2"/>
</dbReference>
<dbReference type="Pfam" id="PF22073">
    <property type="entry name" value="Cep192_D4"/>
    <property type="match status" value="1"/>
</dbReference>
<feature type="compositionally biased region" description="Polar residues" evidence="1">
    <location>
        <begin position="813"/>
        <end position="822"/>
    </location>
</feature>
<dbReference type="InterPro" id="IPR054092">
    <property type="entry name" value="Cep192-like_D6"/>
</dbReference>
<dbReference type="Pfam" id="PF22074">
    <property type="entry name" value="Cep192_D5"/>
    <property type="match status" value="2"/>
</dbReference>
<feature type="domain" description="Cep192-like" evidence="8">
    <location>
        <begin position="1595"/>
        <end position="1708"/>
    </location>
</feature>
<keyword evidence="11" id="KW-1185">Reference proteome</keyword>
<evidence type="ECO:0000259" key="5">
    <source>
        <dbReference type="Pfam" id="PF22066"/>
    </source>
</evidence>
<dbReference type="Proteomes" id="UP000472274">
    <property type="component" value="Unplaced"/>
</dbReference>
<feature type="domain" description="Cep192/Spd-2-like" evidence="7">
    <location>
        <begin position="1472"/>
        <end position="1589"/>
    </location>
</feature>
<dbReference type="CDD" id="cd21856">
    <property type="entry name" value="Plk4BD_Cep192"/>
    <property type="match status" value="1"/>
</dbReference>
<sequence>MEDFRNIADETFPSFLANSLNSNTSGILENVTISSNLGLPVAASTVARNKTGCDNRLSDIQASYLEEGRFSLPSASSHSGQSASEPRGKLQYKLLMHFCISIDDDDDDDIDDEEFYDNQLEAYFHQLVSPEVPRGDCERQELSECSTALKLLENGLKQVSLSIMGLGQQLNGTKTGGPDNLHPRILKELAHEIASPLARIFNESVNSGATFFCTPLPCSKVNSAFYDLDDPPHSVVYQNEEGKWVTDLAYYTSFDKEQDLNLPADNKISEDFITASEAIAKIAQDQEEFERDHRFLQEEKIDTHNTSEVEDTSWKSANSYNLLKASQTTSDLSKDASYLRLSLGEFFGQRSEALGCLGGGSDVRRPSFGYHITSPEKRQPVALLRQSDASRGNSEQESSQISDTFSPDSVSATFTVDEMETTAGINKSINTQTATESKIEVCPYKLPDFTDPILSISTIASAIANASASADPSQLAAMIMALSNKSREKPFLPEADKYTDLSFINQLLSSKKEKHNAFNMEKYLKKTEEAGHESEPENFTRSDVSVHDLIWDSSLPYKHKSQDTQAADLLNSNLLMKQGGGKWLLDYTESFYEENGTQDSSCASNFPENRKKTVNRAKHSEKSSDLITGKQPQPKRTSLTLNVLAKSTQKLSKDEKRQGGKMQKGIKEASATCNNFVKHVTFEKPSVTSPKSIDQKPMSSECDLQSSEDEQYSFRPSTSPLIHSSPSEASGTTLSGSACNDSTLIQSVCSSPSMSRLTYVSATDNTLKNIAIIPSSNNASELSTTIIRSSPTPLVEQTTEKPEDFSWQRNRRGTSLNTSQKNVNEKSEASESTSPSNKLEDSVPNHKLSRECLPRSENEFTSSLPNTTPSQNEMGHVNPALPSKSCVLQPLSINVDTPVAWQDHTNKTKKPGLSSLNMVPTYSALGVYIPLNQNTCGEQYVPISSFKSYGSASETQTVSSAIPTLLTGRSLATTAFAQQYLGNMQSSGNVALSQYGGSCTGCCLPPGLPFSSIPAGHVQNSVTVGIPLGPSVGPGLLGTSSLCNPHSGSWNPNILSTESYIGQSAGSNGSKRWEPSGFGHVRVPEELKFPNACCVGIASQTSLGIFNPTERWLQVSIGIFSISINGEKMDPLKCQCLVFKNKTIIGPHSTEELKILFLPCHPGIYQCVFSISSWPVSADAETIVQAEALATRVVLTAVAENPNLEVETGKTDGLDFGDLSSGSWKALPLKLINKTHASVPIRLLIKANAVAWRCFTFSKEPVNTFIECSPQTDANSQLAAPSVVNHVIHASYDGQDPEILVVWVLFHAPKKQISLSDILGPADEFLARVDVEVDSPGPTSVIKSIPLRARAGTARIHAPKDLQVFYKFFFYKLTKQQLPLKNAGNIEVYLKIKTSGQDNCISVEPEDLFLMPGEEQEVAVLFSPKDLKTSSESILKILVLPSGPQYEVVVKGEVNILGNRPLATTSCYSDIPPILSNKQFMAWGGVTLGRTVQQKLTLRNNSPSATQHLRLLIRGQDQNCFQLRNTFGTEERLTSNQELKIRPREDTNIFLMFAPTHVACMLAKLEIKQLGIQSQPGIKFTIPLSGYGGTSNVILENVKKLSDSYMVTLNELLPDKFREVTFRIRNMGSRAAYVKALCFRDLQSKAVMDPKVMIVSPEKFVLKEGTQEVVTVTCNLVEREEMLHKTNTSLLSTICFFCGDEVSRQQYHFFFPFNPSKYVFSVYDLPQRTNDIELFYGNMRKVILSVVGDSSFKRDSEPGNTDTHTNTTLDVLPVKGPQGPPLSLHTDDPVQNKLISRETWAVQPEHLILTSPSITETGHIQIMNNCNRSLKFELSWPAHCLTITPQHGVIEPETSILILVSPNPSLATKSSVFPWSGLIYIHCDNGQKFIKVQIREDIAQDVSSTGSASKKLDVLTPSSESVIHMIKPLPKLPSTKVEIKNRTIIFPETRFGESSENYLEMENNGNEDVRWHLSSFAPPYVKGVDESGDVYRATYIAFRCSRVSGTLGAHGKEKVAIIFLPRDRGDYAQFWDLECHPLAEPHMKHKLRFQLSGGAKTENEAVNAKVSTCALIKTEIPVMPRRRAGSEASTLKTGQNEVIRGVYSREDHYTFLPTRVGESSTLKVNLRNNTFITHVVIINVTNAANRLSPFYRSQHYINLPVQFKPKSAGRFEGLLVVHIDKYGSLGIRLLGEAHAKE</sequence>
<evidence type="ECO:0000313" key="10">
    <source>
        <dbReference type="Ensembl" id="ENSTMTP00000012515.1"/>
    </source>
</evidence>
<dbReference type="Gene3D" id="2.60.40.10">
    <property type="entry name" value="Immunoglobulins"/>
    <property type="match status" value="2"/>
</dbReference>
<dbReference type="Pfam" id="PF22065">
    <property type="entry name" value="Cep192_D7"/>
    <property type="match status" value="1"/>
</dbReference>
<feature type="domain" description="Cep192-like" evidence="8">
    <location>
        <begin position="1713"/>
        <end position="1748"/>
    </location>
</feature>
<feature type="compositionally biased region" description="Polar residues" evidence="1">
    <location>
        <begin position="387"/>
        <end position="408"/>
    </location>
</feature>
<feature type="domain" description="Cep192-like" evidence="6">
    <location>
        <begin position="1357"/>
        <end position="1454"/>
    </location>
</feature>
<evidence type="ECO:0000259" key="8">
    <source>
        <dbReference type="Pfam" id="PF22074"/>
    </source>
</evidence>
<evidence type="ECO:0000256" key="1">
    <source>
        <dbReference type="SAM" id="MobiDB-lite"/>
    </source>
</evidence>
<proteinExistence type="predicted"/>
<feature type="region of interest" description="Disordered" evidence="1">
    <location>
        <begin position="685"/>
        <end position="735"/>
    </location>
</feature>
<accession>A0A674IU99</accession>
<dbReference type="Pfam" id="PF22076">
    <property type="entry name" value="Cep192_D6"/>
    <property type="match status" value="1"/>
</dbReference>
<dbReference type="GO" id="GO:0000242">
    <property type="term" value="C:pericentriolar material"/>
    <property type="evidence" value="ECO:0007669"/>
    <property type="project" value="TreeGrafter"/>
</dbReference>
<dbReference type="Pfam" id="PF25763">
    <property type="entry name" value="Aurora-A_bind_CEP192"/>
    <property type="match status" value="1"/>
</dbReference>
<dbReference type="GO" id="GO:0090307">
    <property type="term" value="P:mitotic spindle assembly"/>
    <property type="evidence" value="ECO:0007669"/>
    <property type="project" value="TreeGrafter"/>
</dbReference>
<dbReference type="Pfam" id="PF22064">
    <property type="entry name" value="Cep192_D2"/>
    <property type="match status" value="1"/>
</dbReference>
<evidence type="ECO:0000259" key="4">
    <source>
        <dbReference type="Pfam" id="PF22065"/>
    </source>
</evidence>
<dbReference type="Pfam" id="PF22060">
    <property type="entry name" value="Cep192_D1"/>
    <property type="match status" value="1"/>
</dbReference>
<feature type="domain" description="Cep192-like" evidence="3">
    <location>
        <begin position="1201"/>
        <end position="1354"/>
    </location>
</feature>
<feature type="domain" description="Cep192-like" evidence="5">
    <location>
        <begin position="2098"/>
        <end position="2194"/>
    </location>
</feature>